<comment type="caution">
    <text evidence="1">The sequence shown here is derived from an EMBL/GenBank/DDBJ whole genome shotgun (WGS) entry which is preliminary data.</text>
</comment>
<dbReference type="Proteomes" id="UP000292884">
    <property type="component" value="Unassembled WGS sequence"/>
</dbReference>
<dbReference type="AlphaFoldDB" id="A0A4R0MJ93"/>
<dbReference type="RefSeq" id="WP_131555784.1">
    <property type="nucleotide sequence ID" value="NZ_SJSK01000009.1"/>
</dbReference>
<gene>
    <name evidence="1" type="ORF">EZ428_23530</name>
</gene>
<dbReference type="OrthoDB" id="773111at2"/>
<name>A0A4R0MJ93_9SPHI</name>
<proteinExistence type="predicted"/>
<keyword evidence="2" id="KW-1185">Reference proteome</keyword>
<accession>A0A4R0MJ93</accession>
<organism evidence="1 2">
    <name type="scientific">Pedobacter frigiditerrae</name>
    <dbReference type="NCBI Taxonomy" id="2530452"/>
    <lineage>
        <taxon>Bacteria</taxon>
        <taxon>Pseudomonadati</taxon>
        <taxon>Bacteroidota</taxon>
        <taxon>Sphingobacteriia</taxon>
        <taxon>Sphingobacteriales</taxon>
        <taxon>Sphingobacteriaceae</taxon>
        <taxon>Pedobacter</taxon>
    </lineage>
</organism>
<evidence type="ECO:0000313" key="1">
    <source>
        <dbReference type="EMBL" id="TCC86680.1"/>
    </source>
</evidence>
<sequence length="106" mass="12261">MDRAKIKPLSSSQGKGEQSISNLLDTIEKGDIPNELFICRLLEMVIEMNNKIDNLGQKILHLSDINKKINEIHILHFPKEHFQTDKTLREKYLAEIILGIPKKRKT</sequence>
<protein>
    <submittedName>
        <fullName evidence="1">Uncharacterized protein</fullName>
    </submittedName>
</protein>
<evidence type="ECO:0000313" key="2">
    <source>
        <dbReference type="Proteomes" id="UP000292884"/>
    </source>
</evidence>
<dbReference type="EMBL" id="SJSK01000009">
    <property type="protein sequence ID" value="TCC86680.1"/>
    <property type="molecule type" value="Genomic_DNA"/>
</dbReference>
<reference evidence="1 2" key="1">
    <citation type="submission" date="2019-02" db="EMBL/GenBank/DDBJ databases">
        <title>Pedobacter sp. RP-1-13 sp. nov., isolated from Arctic soil.</title>
        <authorList>
            <person name="Dahal R.H."/>
        </authorList>
    </citation>
    <scope>NUCLEOTIDE SEQUENCE [LARGE SCALE GENOMIC DNA]</scope>
    <source>
        <strain evidence="1 2">RP-1-13</strain>
    </source>
</reference>